<name>A0A926DX09_9FIRM</name>
<dbReference type="Proteomes" id="UP000657006">
    <property type="component" value="Unassembled WGS sequence"/>
</dbReference>
<gene>
    <name evidence="1" type="ORF">H8730_16740</name>
</gene>
<organism evidence="1 2">
    <name type="scientific">Bianquea renquensis</name>
    <dbReference type="NCBI Taxonomy" id="2763661"/>
    <lineage>
        <taxon>Bacteria</taxon>
        <taxon>Bacillati</taxon>
        <taxon>Bacillota</taxon>
        <taxon>Clostridia</taxon>
        <taxon>Eubacteriales</taxon>
        <taxon>Bianqueaceae</taxon>
        <taxon>Bianquea</taxon>
    </lineage>
</organism>
<sequence length="70" mass="7577">MSVITEKVLRSARTKLMDIADRGTFCEMVKSLTSGNQLGLAGYEEKLEKAQKTGEQEAVISGYVKIGGIP</sequence>
<dbReference type="AlphaFoldDB" id="A0A926DX09"/>
<dbReference type="EMBL" id="JACRSQ010000053">
    <property type="protein sequence ID" value="MBC8545184.1"/>
    <property type="molecule type" value="Genomic_DNA"/>
</dbReference>
<keyword evidence="2" id="KW-1185">Reference proteome</keyword>
<evidence type="ECO:0000313" key="2">
    <source>
        <dbReference type="Proteomes" id="UP000657006"/>
    </source>
</evidence>
<dbReference type="Gene3D" id="3.90.226.10">
    <property type="entry name" value="2-enoyl-CoA Hydratase, Chain A, domain 1"/>
    <property type="match status" value="1"/>
</dbReference>
<reference evidence="1" key="1">
    <citation type="submission" date="2020-08" db="EMBL/GenBank/DDBJ databases">
        <title>Genome public.</title>
        <authorList>
            <person name="Liu C."/>
            <person name="Sun Q."/>
        </authorList>
    </citation>
    <scope>NUCLEOTIDE SEQUENCE</scope>
    <source>
        <strain evidence="1">NSJ-32</strain>
    </source>
</reference>
<accession>A0A926DX09</accession>
<proteinExistence type="predicted"/>
<evidence type="ECO:0000313" key="1">
    <source>
        <dbReference type="EMBL" id="MBC8545184.1"/>
    </source>
</evidence>
<dbReference type="RefSeq" id="WP_249290220.1">
    <property type="nucleotide sequence ID" value="NZ_JACRSQ010000053.1"/>
</dbReference>
<protein>
    <submittedName>
        <fullName evidence="1">Uncharacterized protein</fullName>
    </submittedName>
</protein>
<comment type="caution">
    <text evidence="1">The sequence shown here is derived from an EMBL/GenBank/DDBJ whole genome shotgun (WGS) entry which is preliminary data.</text>
</comment>